<dbReference type="EMBL" id="CP017641">
    <property type="protein sequence ID" value="APZ93306.1"/>
    <property type="molecule type" value="Genomic_DNA"/>
</dbReference>
<gene>
    <name evidence="1" type="ORF">Fuma_02923</name>
</gene>
<reference evidence="1 2" key="1">
    <citation type="journal article" date="2016" name="Front. Microbiol.">
        <title>Fuerstia marisgermanicae gen. nov., sp. nov., an Unusual Member of the Phylum Planctomycetes from the German Wadden Sea.</title>
        <authorList>
            <person name="Kohn T."/>
            <person name="Heuer A."/>
            <person name="Jogler M."/>
            <person name="Vollmers J."/>
            <person name="Boedeker C."/>
            <person name="Bunk B."/>
            <person name="Rast P."/>
            <person name="Borchert D."/>
            <person name="Glockner I."/>
            <person name="Freese H.M."/>
            <person name="Klenk H.P."/>
            <person name="Overmann J."/>
            <person name="Kaster A.K."/>
            <person name="Rohde M."/>
            <person name="Wiegand S."/>
            <person name="Jogler C."/>
        </authorList>
    </citation>
    <scope>NUCLEOTIDE SEQUENCE [LARGE SCALE GENOMIC DNA]</scope>
    <source>
        <strain evidence="1 2">NH11</strain>
    </source>
</reference>
<dbReference type="STRING" id="1891926.Fuma_02923"/>
<dbReference type="AlphaFoldDB" id="A0A1P8WGU9"/>
<dbReference type="KEGG" id="fmr:Fuma_02923"/>
<evidence type="ECO:0000313" key="2">
    <source>
        <dbReference type="Proteomes" id="UP000187735"/>
    </source>
</evidence>
<dbReference type="Proteomes" id="UP000187735">
    <property type="component" value="Chromosome"/>
</dbReference>
<accession>A0A1P8WGU9</accession>
<proteinExistence type="predicted"/>
<protein>
    <submittedName>
        <fullName evidence="1">Uncharacterized protein</fullName>
    </submittedName>
</protein>
<evidence type="ECO:0000313" key="1">
    <source>
        <dbReference type="EMBL" id="APZ93306.1"/>
    </source>
</evidence>
<organism evidence="1 2">
    <name type="scientific">Fuerstiella marisgermanici</name>
    <dbReference type="NCBI Taxonomy" id="1891926"/>
    <lineage>
        <taxon>Bacteria</taxon>
        <taxon>Pseudomonadati</taxon>
        <taxon>Planctomycetota</taxon>
        <taxon>Planctomycetia</taxon>
        <taxon>Planctomycetales</taxon>
        <taxon>Planctomycetaceae</taxon>
        <taxon>Fuerstiella</taxon>
    </lineage>
</organism>
<sequence length="38" mass="4088">MEQTSGRGWAMLEGGELSGMIMFFQGDESGFAAKKSKS</sequence>
<name>A0A1P8WGU9_9PLAN</name>
<keyword evidence="2" id="KW-1185">Reference proteome</keyword>